<reference evidence="2" key="1">
    <citation type="submission" date="2022-12" db="EMBL/GenBank/DDBJ databases">
        <title>Draft genome assemblies for two species of Escallonia (Escalloniales).</title>
        <authorList>
            <person name="Chanderbali A."/>
            <person name="Dervinis C."/>
            <person name="Anghel I."/>
            <person name="Soltis D."/>
            <person name="Soltis P."/>
            <person name="Zapata F."/>
        </authorList>
    </citation>
    <scope>NUCLEOTIDE SEQUENCE</scope>
    <source>
        <strain evidence="2">UCBG92.1500</strain>
        <tissue evidence="2">Leaf</tissue>
    </source>
</reference>
<evidence type="ECO:0000313" key="2">
    <source>
        <dbReference type="EMBL" id="KAK2981393.1"/>
    </source>
</evidence>
<dbReference type="PANTHER" id="PTHR11439">
    <property type="entry name" value="GAG-POL-RELATED RETROTRANSPOSON"/>
    <property type="match status" value="1"/>
</dbReference>
<dbReference type="PANTHER" id="PTHR11439:SF483">
    <property type="entry name" value="PEPTIDE SYNTHASE GLIP-LIKE, PUTATIVE (AFU_ORTHOLOGUE AFUA_3G12920)-RELATED"/>
    <property type="match status" value="1"/>
</dbReference>
<organism evidence="2 3">
    <name type="scientific">Escallonia rubra</name>
    <dbReference type="NCBI Taxonomy" id="112253"/>
    <lineage>
        <taxon>Eukaryota</taxon>
        <taxon>Viridiplantae</taxon>
        <taxon>Streptophyta</taxon>
        <taxon>Embryophyta</taxon>
        <taxon>Tracheophyta</taxon>
        <taxon>Spermatophyta</taxon>
        <taxon>Magnoliopsida</taxon>
        <taxon>eudicotyledons</taxon>
        <taxon>Gunneridae</taxon>
        <taxon>Pentapetalae</taxon>
        <taxon>asterids</taxon>
        <taxon>campanulids</taxon>
        <taxon>Escalloniales</taxon>
        <taxon>Escalloniaceae</taxon>
        <taxon>Escallonia</taxon>
    </lineage>
</organism>
<sequence length="207" mass="23605">MKSAFLNGYLQEEIYVKQPAGFVVEGLEDKVLKLKNALYSRIDGHFTNQGFRRNKSEPTLYIKTQGNTETLVVSLYVDDLIYIGNSETMIQEFKENMMKTFEMSDLDLMHYFLGIKITQEKENSDRAGSVDDMKSTYGYAFTLGSRIFSWASKKQDTVVQSSAEAEYVAGAIPGKESHHVLSLYMLRCFVLSLVHYLFPSQSNDSQH</sequence>
<dbReference type="Proteomes" id="UP001187471">
    <property type="component" value="Unassembled WGS sequence"/>
</dbReference>
<gene>
    <name evidence="2" type="ORF">RJ640_009964</name>
</gene>
<feature type="domain" description="Reverse transcriptase Ty1/copia-type" evidence="1">
    <location>
        <begin position="2"/>
        <end position="121"/>
    </location>
</feature>
<evidence type="ECO:0000259" key="1">
    <source>
        <dbReference type="Pfam" id="PF07727"/>
    </source>
</evidence>
<accession>A0AA88R2V7</accession>
<comment type="caution">
    <text evidence="2">The sequence shown here is derived from an EMBL/GenBank/DDBJ whole genome shotgun (WGS) entry which is preliminary data.</text>
</comment>
<proteinExistence type="predicted"/>
<evidence type="ECO:0000313" key="3">
    <source>
        <dbReference type="Proteomes" id="UP001187471"/>
    </source>
</evidence>
<protein>
    <recommendedName>
        <fullName evidence="1">Reverse transcriptase Ty1/copia-type domain-containing protein</fullName>
    </recommendedName>
</protein>
<keyword evidence="3" id="KW-1185">Reference proteome</keyword>
<dbReference type="AlphaFoldDB" id="A0AA88R2V7"/>
<dbReference type="Pfam" id="PF07727">
    <property type="entry name" value="RVT_2"/>
    <property type="match status" value="1"/>
</dbReference>
<dbReference type="EMBL" id="JAVXUO010001536">
    <property type="protein sequence ID" value="KAK2981393.1"/>
    <property type="molecule type" value="Genomic_DNA"/>
</dbReference>
<dbReference type="InterPro" id="IPR013103">
    <property type="entry name" value="RVT_2"/>
</dbReference>
<dbReference type="CDD" id="cd09272">
    <property type="entry name" value="RNase_HI_RT_Ty1"/>
    <property type="match status" value="1"/>
</dbReference>
<name>A0AA88R2V7_9ASTE</name>